<protein>
    <submittedName>
        <fullName evidence="9">Uncharacterized protein</fullName>
    </submittedName>
</protein>
<comment type="subcellular location">
    <subcellularLocation>
        <location evidence="1">Nucleus</location>
    </subcellularLocation>
</comment>
<organism evidence="9 10">
    <name type="scientific">Pachysolen tannophilus NRRL Y-2460</name>
    <dbReference type="NCBI Taxonomy" id="669874"/>
    <lineage>
        <taxon>Eukaryota</taxon>
        <taxon>Fungi</taxon>
        <taxon>Dikarya</taxon>
        <taxon>Ascomycota</taxon>
        <taxon>Saccharomycotina</taxon>
        <taxon>Pichiomycetes</taxon>
        <taxon>Pachysolenaceae</taxon>
        <taxon>Pachysolen</taxon>
    </lineage>
</organism>
<dbReference type="Proteomes" id="UP000094236">
    <property type="component" value="Unassembled WGS sequence"/>
</dbReference>
<dbReference type="InterPro" id="IPR040855">
    <property type="entry name" value="ORC_WH_C"/>
</dbReference>
<evidence type="ECO:0000256" key="5">
    <source>
        <dbReference type="ARBA" id="ARBA00023242"/>
    </source>
</evidence>
<dbReference type="Pfam" id="PF07034">
    <property type="entry name" value="ORC3_N"/>
    <property type="match status" value="1"/>
</dbReference>
<dbReference type="GO" id="GO:0003688">
    <property type="term" value="F:DNA replication origin binding"/>
    <property type="evidence" value="ECO:0007669"/>
    <property type="project" value="TreeGrafter"/>
</dbReference>
<evidence type="ECO:0000256" key="2">
    <source>
        <dbReference type="ARBA" id="ARBA00010977"/>
    </source>
</evidence>
<dbReference type="GO" id="GO:0031261">
    <property type="term" value="C:DNA replication preinitiation complex"/>
    <property type="evidence" value="ECO:0007669"/>
    <property type="project" value="TreeGrafter"/>
</dbReference>
<dbReference type="PANTHER" id="PTHR12748">
    <property type="entry name" value="ORIGIN RECOGNITION COMPLEX SUBUNIT 3"/>
    <property type="match status" value="1"/>
</dbReference>
<dbReference type="STRING" id="669874.A0A1E4TNY6"/>
<dbReference type="GO" id="GO:0005664">
    <property type="term" value="C:nuclear origin of replication recognition complex"/>
    <property type="evidence" value="ECO:0007669"/>
    <property type="project" value="InterPro"/>
</dbReference>
<evidence type="ECO:0000313" key="10">
    <source>
        <dbReference type="Proteomes" id="UP000094236"/>
    </source>
</evidence>
<keyword evidence="3" id="KW-0235">DNA replication</keyword>
<gene>
    <name evidence="9" type="ORF">PACTADRAFT_5216</name>
</gene>
<feature type="region of interest" description="Disordered" evidence="6">
    <location>
        <begin position="185"/>
        <end position="215"/>
    </location>
</feature>
<evidence type="ECO:0000256" key="3">
    <source>
        <dbReference type="ARBA" id="ARBA00022705"/>
    </source>
</evidence>
<dbReference type="GO" id="GO:0005656">
    <property type="term" value="C:nuclear pre-replicative complex"/>
    <property type="evidence" value="ECO:0007669"/>
    <property type="project" value="TreeGrafter"/>
</dbReference>
<evidence type="ECO:0000313" key="9">
    <source>
        <dbReference type="EMBL" id="ODV93432.1"/>
    </source>
</evidence>
<keyword evidence="4" id="KW-0238">DNA-binding</keyword>
<dbReference type="InterPro" id="IPR020795">
    <property type="entry name" value="ORC3"/>
</dbReference>
<reference evidence="10" key="1">
    <citation type="submission" date="2016-05" db="EMBL/GenBank/DDBJ databases">
        <title>Comparative genomics of biotechnologically important yeasts.</title>
        <authorList>
            <consortium name="DOE Joint Genome Institute"/>
            <person name="Riley R."/>
            <person name="Haridas S."/>
            <person name="Wolfe K.H."/>
            <person name="Lopes M.R."/>
            <person name="Hittinger C.T."/>
            <person name="Goker M."/>
            <person name="Salamov A."/>
            <person name="Wisecaver J."/>
            <person name="Long T.M."/>
            <person name="Aerts A.L."/>
            <person name="Barry K."/>
            <person name="Choi C."/>
            <person name="Clum A."/>
            <person name="Coughlan A.Y."/>
            <person name="Deshpande S."/>
            <person name="Douglass A.P."/>
            <person name="Hanson S.J."/>
            <person name="Klenk H.-P."/>
            <person name="Labutti K."/>
            <person name="Lapidus A."/>
            <person name="Lindquist E."/>
            <person name="Lipzen A."/>
            <person name="Meier-Kolthoff J.P."/>
            <person name="Ohm R.A."/>
            <person name="Otillar R.P."/>
            <person name="Pangilinan J."/>
            <person name="Peng Y."/>
            <person name="Rokas A."/>
            <person name="Rosa C.A."/>
            <person name="Scheuner C."/>
            <person name="Sibirny A.A."/>
            <person name="Slot J.C."/>
            <person name="Stielow J.B."/>
            <person name="Sun H."/>
            <person name="Kurtzman C.P."/>
            <person name="Blackwell M."/>
            <person name="Grigoriev I.V."/>
            <person name="Jeffries T.W."/>
        </authorList>
    </citation>
    <scope>NUCLEOTIDE SEQUENCE [LARGE SCALE GENOMIC DNA]</scope>
    <source>
        <strain evidence="10">NRRL Y-2460</strain>
    </source>
</reference>
<dbReference type="AlphaFoldDB" id="A0A1E4TNY6"/>
<dbReference type="PANTHER" id="PTHR12748:SF0">
    <property type="entry name" value="ORIGIN RECOGNITION COMPLEX SUBUNIT 3"/>
    <property type="match status" value="1"/>
</dbReference>
<feature type="domain" description="Origin recognition complex subunit 3 N-terminal" evidence="7">
    <location>
        <begin position="11"/>
        <end position="375"/>
    </location>
</feature>
<evidence type="ECO:0000256" key="4">
    <source>
        <dbReference type="ARBA" id="ARBA00023125"/>
    </source>
</evidence>
<proteinExistence type="inferred from homology"/>
<dbReference type="CDD" id="cd20704">
    <property type="entry name" value="Orc3"/>
    <property type="match status" value="1"/>
</dbReference>
<dbReference type="EMBL" id="KV454018">
    <property type="protein sequence ID" value="ODV93432.1"/>
    <property type="molecule type" value="Genomic_DNA"/>
</dbReference>
<name>A0A1E4TNY6_PACTA</name>
<evidence type="ECO:0000259" key="8">
    <source>
        <dbReference type="Pfam" id="PF18137"/>
    </source>
</evidence>
<evidence type="ECO:0000259" key="7">
    <source>
        <dbReference type="Pfam" id="PF07034"/>
    </source>
</evidence>
<feature type="domain" description="Origin recognition complex subunit 3 winged helix C-terminal" evidence="8">
    <location>
        <begin position="612"/>
        <end position="772"/>
    </location>
</feature>
<evidence type="ECO:0000256" key="6">
    <source>
        <dbReference type="SAM" id="MobiDB-lite"/>
    </source>
</evidence>
<accession>A0A1E4TNY6</accession>
<sequence>MTVDGNNDLSFIEAQKTVYVLECKQNTLYEPRSVLQDGVPIVAKKYRHLPMLQLLEGKEDLDNCSVRLDLFKQLWINKQLIIDNILKDRNKQIFKELNDFLVNKKQENEMNKFGKKISSALLTMGTNLSNHSLIYDNLISYLERENQNTNNIFKIVRISPRECSNMKNTLRSIISQILVENEVNDNNEIAEDDEQEEEEEDEDDDDDDEDEDEDMGEVEVNNFLNYDFDAVIDWYHNISTKNVRIVILIEESELFPSSILNLLLNLFKKAGMINVFKLIFCLSSSIELFEENLPLELISMIEGTIFNIDNSKKIINNIADEILFPTNFENNELNLLFGVTIIDQLLNHEQDEIGFVNVLKYSYSIYFFNNPLSILNIIEAEDQLEKEHIECLRMLPSFMRYAESLDKQMAIEYVKDDLKLTQLFKTNFENYQKWVSKFYQILNLFIELQNKFNNDLVIIDKLEIYHNILKYGDFFYNMQFYKELKNCILKNASFDNIASLLLFLKKNDHLNHIYQDVDAKFSSRINSLFNNNNDIDNKRQNNTNNVLSKELESISTEILKMLEIEIRKTLSLFTKDKEDGDEQIVFIEVFIIDIGKNHTQNILTSAFKPPIRSVIDTALSHPRKYLNITNDNNNSNDDDNTDKVYSKLSFAVEPILNELFRLYCEANTFINIYDFYVAFKESLPRSKIIKSLLEMLKNGEFTHDIISEPSELEEMIQFLSDLNKEQDDESTNLKWDKLCLAWFSQGIMELEYLGLVRDAYKKKSESLEKLIWKGL</sequence>
<dbReference type="InterPro" id="IPR045667">
    <property type="entry name" value="ORC3_N"/>
</dbReference>
<evidence type="ECO:0000256" key="1">
    <source>
        <dbReference type="ARBA" id="ARBA00004123"/>
    </source>
</evidence>
<dbReference type="Pfam" id="PF18137">
    <property type="entry name" value="WHD_ORC"/>
    <property type="match status" value="1"/>
</dbReference>
<comment type="similarity">
    <text evidence="2">Belongs to the ORC3 family.</text>
</comment>
<keyword evidence="10" id="KW-1185">Reference proteome</keyword>
<keyword evidence="5" id="KW-0539">Nucleus</keyword>
<dbReference type="OrthoDB" id="10265211at2759"/>
<dbReference type="GO" id="GO:0006270">
    <property type="term" value="P:DNA replication initiation"/>
    <property type="evidence" value="ECO:0007669"/>
    <property type="project" value="TreeGrafter"/>
</dbReference>